<protein>
    <recommendedName>
        <fullName evidence="3">DUF559 domain-containing protein</fullName>
    </recommendedName>
</protein>
<dbReference type="Proteomes" id="UP001527099">
    <property type="component" value="Unassembled WGS sequence"/>
</dbReference>
<evidence type="ECO:0000313" key="2">
    <source>
        <dbReference type="Proteomes" id="UP001527099"/>
    </source>
</evidence>
<sequence>MSSSHFHEKHHAFLNAHISQRSGERKGRLERGHQHAEALFLEQVWFPLIGHFEHLHPEYEVIDWRGRSYFGDFAYLLGDVKFIWEIKGFGPHVQDMDRKRYCEELNREIFLQALGFRVVSFAYDDVAHRPELCITLLRMLLSRYQSALSPTNRAILAEKEVIRLLHQLARPIRPVDVKEHFAINHRTAVRLLQSLRTKGWLTPISRTAGGRVVQYELAHGVMDFVD</sequence>
<proteinExistence type="predicted"/>
<reference evidence="1 2" key="1">
    <citation type="submission" date="2022-05" db="EMBL/GenBank/DDBJ databases">
        <title>Genome Sequencing of Bee-Associated Microbes.</title>
        <authorList>
            <person name="Dunlap C."/>
        </authorList>
    </citation>
    <scope>NUCLEOTIDE SEQUENCE [LARGE SCALE GENOMIC DNA]</scope>
    <source>
        <strain evidence="1 2">NRRL B-14421</strain>
    </source>
</reference>
<dbReference type="EMBL" id="JAMDMX010000022">
    <property type="protein sequence ID" value="MCY9692900.1"/>
    <property type="molecule type" value="Genomic_DNA"/>
</dbReference>
<dbReference type="InterPro" id="IPR036390">
    <property type="entry name" value="WH_DNA-bd_sf"/>
</dbReference>
<evidence type="ECO:0008006" key="3">
    <source>
        <dbReference type="Google" id="ProtNLM"/>
    </source>
</evidence>
<accession>A0ABT4G9N3</accession>
<dbReference type="SUPFAM" id="SSF46785">
    <property type="entry name" value="Winged helix' DNA-binding domain"/>
    <property type="match status" value="1"/>
</dbReference>
<name>A0ABT4G9N3_9BACL</name>
<keyword evidence="2" id="KW-1185">Reference proteome</keyword>
<gene>
    <name evidence="1" type="ORF">M5X19_08315</name>
</gene>
<comment type="caution">
    <text evidence="1">The sequence shown here is derived from an EMBL/GenBank/DDBJ whole genome shotgun (WGS) entry which is preliminary data.</text>
</comment>
<evidence type="ECO:0000313" key="1">
    <source>
        <dbReference type="EMBL" id="MCY9692900.1"/>
    </source>
</evidence>
<organism evidence="1 2">
    <name type="scientific">Paenibacillus alginolyticus</name>
    <dbReference type="NCBI Taxonomy" id="59839"/>
    <lineage>
        <taxon>Bacteria</taxon>
        <taxon>Bacillati</taxon>
        <taxon>Bacillota</taxon>
        <taxon>Bacilli</taxon>
        <taxon>Bacillales</taxon>
        <taxon>Paenibacillaceae</taxon>
        <taxon>Paenibacillus</taxon>
    </lineage>
</organism>
<dbReference type="RefSeq" id="WP_029199421.1">
    <property type="nucleotide sequence ID" value="NZ_JAMDMW010000070.1"/>
</dbReference>